<dbReference type="InterPro" id="IPR012677">
    <property type="entry name" value="Nucleotide-bd_a/b_plait_sf"/>
</dbReference>
<sequence length="238" mass="25639">MVAVWKPNFMKKGKGQGKSSPLDQIDTSCKVWIGNLPLDADWKAVEAHFNQVSKTRWVEVMPRGVACAAYRTSAEAITAIASLNGTEFGGQIIQVDTWNQKSPGKKVVGRPGGKAGWSGKGKDMSGWSWVPDEILFQTFGKGSIFGKGGKGIGRANPLKEIDASCKVWIGDLAPEVDWKQLQAHCNTVGKTRWVEVMRKGIACAAYKSAEEATVAIAGLNGTILCGQAIQADIWSKKS</sequence>
<dbReference type="Pfam" id="PF00076">
    <property type="entry name" value="RRM_1"/>
    <property type="match status" value="2"/>
</dbReference>
<dbReference type="Gene3D" id="3.30.70.330">
    <property type="match status" value="2"/>
</dbReference>
<evidence type="ECO:0000256" key="1">
    <source>
        <dbReference type="ARBA" id="ARBA00022884"/>
    </source>
</evidence>
<evidence type="ECO:0000259" key="4">
    <source>
        <dbReference type="PROSITE" id="PS50102"/>
    </source>
</evidence>
<dbReference type="EMBL" id="HBFQ01033775">
    <property type="protein sequence ID" value="CAD8849447.1"/>
    <property type="molecule type" value="Transcribed_RNA"/>
</dbReference>
<name>A0A7S1AC62_NOCSC</name>
<evidence type="ECO:0000256" key="3">
    <source>
        <dbReference type="SAM" id="MobiDB-lite"/>
    </source>
</evidence>
<evidence type="ECO:0000313" key="5">
    <source>
        <dbReference type="EMBL" id="CAD8849447.1"/>
    </source>
</evidence>
<feature type="domain" description="RRM" evidence="4">
    <location>
        <begin position="29"/>
        <end position="100"/>
    </location>
</feature>
<dbReference type="SUPFAM" id="SSF54928">
    <property type="entry name" value="RNA-binding domain, RBD"/>
    <property type="match status" value="1"/>
</dbReference>
<dbReference type="AlphaFoldDB" id="A0A7S1AC62"/>
<gene>
    <name evidence="5" type="ORF">NSCI0253_LOCUS23797</name>
</gene>
<dbReference type="CDD" id="cd00590">
    <property type="entry name" value="RRM_SF"/>
    <property type="match status" value="2"/>
</dbReference>
<feature type="compositionally biased region" description="Gly residues" evidence="3">
    <location>
        <begin position="110"/>
        <end position="119"/>
    </location>
</feature>
<dbReference type="SMART" id="SM00360">
    <property type="entry name" value="RRM"/>
    <property type="match status" value="2"/>
</dbReference>
<dbReference type="GO" id="GO:0003729">
    <property type="term" value="F:mRNA binding"/>
    <property type="evidence" value="ECO:0007669"/>
    <property type="project" value="TreeGrafter"/>
</dbReference>
<dbReference type="GO" id="GO:0005737">
    <property type="term" value="C:cytoplasm"/>
    <property type="evidence" value="ECO:0007669"/>
    <property type="project" value="TreeGrafter"/>
</dbReference>
<dbReference type="GO" id="GO:0005634">
    <property type="term" value="C:nucleus"/>
    <property type="evidence" value="ECO:0007669"/>
    <property type="project" value="TreeGrafter"/>
</dbReference>
<dbReference type="InterPro" id="IPR035979">
    <property type="entry name" value="RBD_domain_sf"/>
</dbReference>
<reference evidence="5" key="1">
    <citation type="submission" date="2021-01" db="EMBL/GenBank/DDBJ databases">
        <authorList>
            <person name="Corre E."/>
            <person name="Pelletier E."/>
            <person name="Niang G."/>
            <person name="Scheremetjew M."/>
            <person name="Finn R."/>
            <person name="Kale V."/>
            <person name="Holt S."/>
            <person name="Cochrane G."/>
            <person name="Meng A."/>
            <person name="Brown T."/>
            <person name="Cohen L."/>
        </authorList>
    </citation>
    <scope>NUCLEOTIDE SEQUENCE</scope>
</reference>
<dbReference type="PANTHER" id="PTHR23003">
    <property type="entry name" value="RNA RECOGNITION MOTIF RRM DOMAIN CONTAINING PROTEIN"/>
    <property type="match status" value="1"/>
</dbReference>
<keyword evidence="1 2" id="KW-0694">RNA-binding</keyword>
<accession>A0A7S1AC62</accession>
<dbReference type="InterPro" id="IPR050374">
    <property type="entry name" value="RRT5_SRSF_SR"/>
</dbReference>
<feature type="domain" description="RRM" evidence="4">
    <location>
        <begin position="165"/>
        <end position="236"/>
    </location>
</feature>
<proteinExistence type="predicted"/>
<dbReference type="InterPro" id="IPR000504">
    <property type="entry name" value="RRM_dom"/>
</dbReference>
<dbReference type="PROSITE" id="PS50102">
    <property type="entry name" value="RRM"/>
    <property type="match status" value="2"/>
</dbReference>
<feature type="region of interest" description="Disordered" evidence="3">
    <location>
        <begin position="103"/>
        <end position="123"/>
    </location>
</feature>
<protein>
    <recommendedName>
        <fullName evidence="4">RRM domain-containing protein</fullName>
    </recommendedName>
</protein>
<organism evidence="5">
    <name type="scientific">Noctiluca scintillans</name>
    <name type="common">Sea sparkle</name>
    <name type="synonym">Red tide dinoflagellate</name>
    <dbReference type="NCBI Taxonomy" id="2966"/>
    <lineage>
        <taxon>Eukaryota</taxon>
        <taxon>Sar</taxon>
        <taxon>Alveolata</taxon>
        <taxon>Dinophyceae</taxon>
        <taxon>Noctilucales</taxon>
        <taxon>Noctilucaceae</taxon>
        <taxon>Noctiluca</taxon>
    </lineage>
</organism>
<evidence type="ECO:0000256" key="2">
    <source>
        <dbReference type="PROSITE-ProRule" id="PRU00176"/>
    </source>
</evidence>